<feature type="compositionally biased region" description="Polar residues" evidence="5">
    <location>
        <begin position="16"/>
        <end position="34"/>
    </location>
</feature>
<evidence type="ECO:0000313" key="7">
    <source>
        <dbReference type="EMBL" id="WFD35319.1"/>
    </source>
</evidence>
<evidence type="ECO:0000313" key="8">
    <source>
        <dbReference type="Proteomes" id="UP001219933"/>
    </source>
</evidence>
<evidence type="ECO:0000256" key="4">
    <source>
        <dbReference type="SAM" id="Coils"/>
    </source>
</evidence>
<accession>A0AAF0EUE4</accession>
<dbReference type="InterPro" id="IPR019459">
    <property type="entry name" value="GRAB"/>
</dbReference>
<evidence type="ECO:0000256" key="5">
    <source>
        <dbReference type="SAM" id="MobiDB-lite"/>
    </source>
</evidence>
<gene>
    <name evidence="7" type="ORF">MCUN1_002170</name>
</gene>
<dbReference type="Pfam" id="PF10375">
    <property type="entry name" value="GRAB"/>
    <property type="match status" value="1"/>
</dbReference>
<dbReference type="GO" id="GO:0005794">
    <property type="term" value="C:Golgi apparatus"/>
    <property type="evidence" value="ECO:0007669"/>
    <property type="project" value="UniProtKB-SubCell"/>
</dbReference>
<feature type="compositionally biased region" description="Low complexity" evidence="5">
    <location>
        <begin position="36"/>
        <end position="47"/>
    </location>
</feature>
<dbReference type="EMBL" id="CP119879">
    <property type="protein sequence ID" value="WFD35319.1"/>
    <property type="molecule type" value="Genomic_DNA"/>
</dbReference>
<keyword evidence="3 4" id="KW-0175">Coiled coil</keyword>
<feature type="domain" description="GRIP" evidence="6">
    <location>
        <begin position="344"/>
        <end position="395"/>
    </location>
</feature>
<feature type="region of interest" description="Disordered" evidence="5">
    <location>
        <begin position="1"/>
        <end position="61"/>
    </location>
</feature>
<dbReference type="Proteomes" id="UP001219933">
    <property type="component" value="Chromosome 3"/>
</dbReference>
<dbReference type="GO" id="GO:0031267">
    <property type="term" value="F:small GTPase binding"/>
    <property type="evidence" value="ECO:0007669"/>
    <property type="project" value="TreeGrafter"/>
</dbReference>
<evidence type="ECO:0000259" key="6">
    <source>
        <dbReference type="PROSITE" id="PS50913"/>
    </source>
</evidence>
<dbReference type="InterPro" id="IPR000237">
    <property type="entry name" value="GRIP_dom"/>
</dbReference>
<feature type="region of interest" description="Disordered" evidence="5">
    <location>
        <begin position="441"/>
        <end position="469"/>
    </location>
</feature>
<feature type="compositionally biased region" description="Acidic residues" evidence="5">
    <location>
        <begin position="48"/>
        <end position="61"/>
    </location>
</feature>
<sequence>MDLHSAEPRTEEAAASTPQVQDDTQIVAQDTGQNEVAAPGDAGAAPVQDDEQEAEIEADEELDIDNMDADQLRTKLRTTLERCEASESQYAALLDKVAQMRTTLGDRLRQDAEELDRREQQIDELTAQAEGLRNTISTLETELKGAANESDRLTGELDKMRASIANAPAVDSAEVARLEAQCRLYNETIEAQRVDLERWEKAYMEECAAKEGFAAEVKRIESTVKEAEEREKKSESAAAEDRRVAQQLQEALEELQLSQERDVQRTIGEMQQQVEAAEAEVESHRVRLAEMEDQCKTMSGFEPRIGVLEREIKEKNVLIDKLRHEAVILNEHLTEALRQIRRDSSDYLVDRRLVTNLFVQFLNVPHGDAKRFEILRLIGSVLHWNDEEREKAGLQRSQGGITGVLGSLVGRRRLGTTTQNVGDESVSNLFVEFLLSEADRSVPDGGMQGAPSGAESNAAESDNKPKPSS</sequence>
<comment type="subcellular location">
    <subcellularLocation>
        <location evidence="1">Golgi apparatus</location>
    </subcellularLocation>
</comment>
<reference evidence="7" key="1">
    <citation type="submission" date="2023-03" db="EMBL/GenBank/DDBJ databases">
        <title>Mating type loci evolution in Malassezia.</title>
        <authorList>
            <person name="Coelho M.A."/>
        </authorList>
    </citation>
    <scope>NUCLEOTIDE SEQUENCE</scope>
    <source>
        <strain evidence="7">CBS 11721</strain>
    </source>
</reference>
<proteinExistence type="predicted"/>
<feature type="compositionally biased region" description="Basic and acidic residues" evidence="5">
    <location>
        <begin position="1"/>
        <end position="12"/>
    </location>
</feature>
<dbReference type="GO" id="GO:0006888">
    <property type="term" value="P:endoplasmic reticulum to Golgi vesicle-mediated transport"/>
    <property type="evidence" value="ECO:0007669"/>
    <property type="project" value="TreeGrafter"/>
</dbReference>
<organism evidence="7 8">
    <name type="scientific">Malassezia cuniculi</name>
    <dbReference type="NCBI Taxonomy" id="948313"/>
    <lineage>
        <taxon>Eukaryota</taxon>
        <taxon>Fungi</taxon>
        <taxon>Dikarya</taxon>
        <taxon>Basidiomycota</taxon>
        <taxon>Ustilaginomycotina</taxon>
        <taxon>Malasseziomycetes</taxon>
        <taxon>Malasseziales</taxon>
        <taxon>Malasseziaceae</taxon>
        <taxon>Malassezia</taxon>
    </lineage>
</organism>
<dbReference type="PANTHER" id="PTHR18921">
    <property type="entry name" value="MYOSIN HEAVY CHAIN - RELATED"/>
    <property type="match status" value="1"/>
</dbReference>
<evidence type="ECO:0000256" key="2">
    <source>
        <dbReference type="ARBA" id="ARBA00023034"/>
    </source>
</evidence>
<evidence type="ECO:0000256" key="3">
    <source>
        <dbReference type="ARBA" id="ARBA00023054"/>
    </source>
</evidence>
<dbReference type="AlphaFoldDB" id="A0AAF0EUE4"/>
<feature type="coiled-coil region" evidence="4">
    <location>
        <begin position="69"/>
        <end position="339"/>
    </location>
</feature>
<keyword evidence="8" id="KW-1185">Reference proteome</keyword>
<name>A0AAF0EUE4_9BASI</name>
<evidence type="ECO:0000256" key="1">
    <source>
        <dbReference type="ARBA" id="ARBA00004555"/>
    </source>
</evidence>
<dbReference type="GO" id="GO:0007030">
    <property type="term" value="P:Golgi organization"/>
    <property type="evidence" value="ECO:0007669"/>
    <property type="project" value="TreeGrafter"/>
</dbReference>
<dbReference type="PROSITE" id="PS50913">
    <property type="entry name" value="GRIP"/>
    <property type="match status" value="1"/>
</dbReference>
<protein>
    <recommendedName>
        <fullName evidence="6">GRIP domain-containing protein</fullName>
    </recommendedName>
</protein>
<keyword evidence="2" id="KW-0333">Golgi apparatus</keyword>
<dbReference type="PANTHER" id="PTHR18921:SF2">
    <property type="entry name" value="THYROID RECEPTOR-INTERACTING PROTEIN 11"/>
    <property type="match status" value="1"/>
</dbReference>